<accession>U4KVF4</accession>
<dbReference type="Proteomes" id="UP000018144">
    <property type="component" value="Unassembled WGS sequence"/>
</dbReference>
<organism evidence="1 2">
    <name type="scientific">Pyronema omphalodes (strain CBS 100304)</name>
    <name type="common">Pyronema confluens</name>
    <dbReference type="NCBI Taxonomy" id="1076935"/>
    <lineage>
        <taxon>Eukaryota</taxon>
        <taxon>Fungi</taxon>
        <taxon>Dikarya</taxon>
        <taxon>Ascomycota</taxon>
        <taxon>Pezizomycotina</taxon>
        <taxon>Pezizomycetes</taxon>
        <taxon>Pezizales</taxon>
        <taxon>Pyronemataceae</taxon>
        <taxon>Pyronema</taxon>
    </lineage>
</organism>
<evidence type="ECO:0000313" key="1">
    <source>
        <dbReference type="EMBL" id="CCX05528.1"/>
    </source>
</evidence>
<reference evidence="1 2" key="1">
    <citation type="journal article" date="2013" name="PLoS Genet.">
        <title>The genome and development-dependent transcriptomes of Pyronema confluens: a window into fungal evolution.</title>
        <authorList>
            <person name="Traeger S."/>
            <person name="Altegoer F."/>
            <person name="Freitag M."/>
            <person name="Gabaldon T."/>
            <person name="Kempken F."/>
            <person name="Kumar A."/>
            <person name="Marcet-Houben M."/>
            <person name="Poggeler S."/>
            <person name="Stajich J.E."/>
            <person name="Nowrousian M."/>
        </authorList>
    </citation>
    <scope>NUCLEOTIDE SEQUENCE [LARGE SCALE GENOMIC DNA]</scope>
    <source>
        <strain evidence="2">CBS 100304</strain>
        <tissue evidence="1">Vegetative mycelium</tissue>
    </source>
</reference>
<sequence length="78" mass="9177">MAPQLVKPPWTEQQLQEMRSNTYEEFIGLLGRDRMPRSEAEMIWSILCVREGVEHLTQVQHEELSRMAMAILKPPKKK</sequence>
<dbReference type="AlphaFoldDB" id="U4KVF4"/>
<evidence type="ECO:0000313" key="2">
    <source>
        <dbReference type="Proteomes" id="UP000018144"/>
    </source>
</evidence>
<proteinExistence type="predicted"/>
<name>U4KVF4_PYROM</name>
<keyword evidence="2" id="KW-1185">Reference proteome</keyword>
<protein>
    <submittedName>
        <fullName evidence="1">Uncharacterized protein</fullName>
    </submittedName>
</protein>
<dbReference type="EMBL" id="HF935259">
    <property type="protein sequence ID" value="CCX05528.1"/>
    <property type="molecule type" value="Genomic_DNA"/>
</dbReference>
<gene>
    <name evidence="1" type="ORF">PCON_05115</name>
</gene>